<keyword evidence="2" id="KW-0347">Helicase</keyword>
<dbReference type="Gene3D" id="3.40.50.300">
    <property type="entry name" value="P-loop containing nucleotide triphosphate hydrolases"/>
    <property type="match status" value="2"/>
</dbReference>
<dbReference type="GeneID" id="26517788"/>
<sequence>MLFEIDHEKIKRFFPYDKIRDKQFDAIVKALTAFAEGHKHVFLEAPTGIGKSAVGLTVARYMNDVISSTETPHKSIMTTITKYLQGQYRRDFPFLKDIRNAMDPMYTCSVGENKGTEGCIINRNKTEDACVKACPYRHALLAFRAGPISITNAHFYGLAPFRFNLAILDECHELASVVASQAELKMAQIDVTKLSLILRGDTDKVMAEWAKVARYIADLKEGEVVDFMDTDFLADIEMDEYQERMDNLAGEADFRPVNREWAKFKNNVGKAMMISGAKMVKVVENDTNTMRPIYAREFAPSMFFTKADRFLHMSATICGFEGYARELGLEKEDWIGIEIDHAIDAERRKVFFSPVSWMSAKNEQADIERSVRFIDEMVDQYEANTIVHSASYRRAEKFSELSKHKIEVPRSASSAIDYLKDGKKQIVASPSLIAGVDGKDDLCRLNIIAKVPYPSFGDPRIKYISKHNPEMLNQGIIRSIVQASGRGTRHEEDYSHSYIIDGCFDRLLNDYPQYFPKWFMEAFERT</sequence>
<dbReference type="GO" id="GO:0006139">
    <property type="term" value="P:nucleobase-containing compound metabolic process"/>
    <property type="evidence" value="ECO:0007669"/>
    <property type="project" value="InterPro"/>
</dbReference>
<dbReference type="GO" id="GO:0003678">
    <property type="term" value="F:DNA helicase activity"/>
    <property type="evidence" value="ECO:0007669"/>
    <property type="project" value="TreeGrafter"/>
</dbReference>
<gene>
    <name evidence="2" type="ORF">Sm_phiM9_108</name>
</gene>
<reference evidence="2 3" key="1">
    <citation type="journal article" date="2015" name="J. Virol.">
        <title>Sinorhizobium meliloti Phage ?M9 Defines a New Group of T4 Superfamily Phages with Unusual Genomic Features but a Common T=16 Capsid.</title>
        <authorList>
            <person name="Johnson M.C."/>
            <person name="Tatum K.B."/>
            <person name="Lynn J.S."/>
            <person name="Brewer T.E."/>
            <person name="Lu S."/>
            <person name="Washburn B.K."/>
            <person name="Stroupe M.E."/>
            <person name="Jones K.M."/>
        </authorList>
    </citation>
    <scope>NUCLEOTIDE SEQUENCE [LARGE SCALE GENOMIC DNA]</scope>
</reference>
<evidence type="ECO:0000313" key="2">
    <source>
        <dbReference type="EMBL" id="AKE44736.1"/>
    </source>
</evidence>
<dbReference type="EMBL" id="KP881232">
    <property type="protein sequence ID" value="AKE44736.1"/>
    <property type="molecule type" value="Genomic_DNA"/>
</dbReference>
<evidence type="ECO:0000313" key="3">
    <source>
        <dbReference type="Proteomes" id="UP000033804"/>
    </source>
</evidence>
<dbReference type="OrthoDB" id="1258at10239"/>
<keyword evidence="2" id="KW-0547">Nucleotide-binding</keyword>
<dbReference type="InterPro" id="IPR027417">
    <property type="entry name" value="P-loop_NTPase"/>
</dbReference>
<dbReference type="InterPro" id="IPR006555">
    <property type="entry name" value="ATP-dep_Helicase_C"/>
</dbReference>
<dbReference type="Pfam" id="PF04851">
    <property type="entry name" value="ResIII"/>
    <property type="match status" value="1"/>
</dbReference>
<dbReference type="Proteomes" id="UP000033804">
    <property type="component" value="Segment"/>
</dbReference>
<keyword evidence="2" id="KW-0378">Hydrolase</keyword>
<keyword evidence="3" id="KW-1185">Reference proteome</keyword>
<dbReference type="GO" id="GO:0016818">
    <property type="term" value="F:hydrolase activity, acting on acid anhydrides, in phosphorus-containing anhydrides"/>
    <property type="evidence" value="ECO:0007669"/>
    <property type="project" value="InterPro"/>
</dbReference>
<dbReference type="SMART" id="SM00491">
    <property type="entry name" value="HELICc2"/>
    <property type="match status" value="1"/>
</dbReference>
<reference evidence="3" key="2">
    <citation type="submission" date="2015-03" db="EMBL/GenBank/DDBJ databases">
        <title>The genome and structure of Sinorhizobium meliloti phage phiM9.</title>
        <authorList>
            <person name="Johnson M.C."/>
            <person name="Tatum K.B."/>
            <person name="Lynn J.S."/>
            <person name="Brewer T.E."/>
            <person name="Washburn B.K."/>
            <person name="Stroupe M.E."/>
            <person name="Jones K.M."/>
        </authorList>
    </citation>
    <scope>NUCLEOTIDE SEQUENCE [LARGE SCALE GENOMIC DNA]</scope>
</reference>
<dbReference type="PANTHER" id="PTHR11472">
    <property type="entry name" value="DNA REPAIR DEAD HELICASE RAD3/XP-D SUBFAMILY MEMBER"/>
    <property type="match status" value="1"/>
</dbReference>
<accession>A0A0F6TGM7</accession>
<organism evidence="2 3">
    <name type="scientific">Sinorhizobium phage phiM9</name>
    <dbReference type="NCBI Taxonomy" id="1636182"/>
    <lineage>
        <taxon>Viruses</taxon>
        <taxon>Duplodnaviria</taxon>
        <taxon>Heunggongvirae</taxon>
        <taxon>Uroviricota</taxon>
        <taxon>Caudoviricetes</taxon>
        <taxon>Pootjesviridae</taxon>
        <taxon>Emnonavirus</taxon>
        <taxon>Emnonavirus phiM9</taxon>
    </lineage>
</organism>
<dbReference type="GO" id="GO:0005524">
    <property type="term" value="F:ATP binding"/>
    <property type="evidence" value="ECO:0007669"/>
    <property type="project" value="InterPro"/>
</dbReference>
<proteinExistence type="predicted"/>
<dbReference type="RefSeq" id="YP_009189490.1">
    <property type="nucleotide sequence ID" value="NC_028676.1"/>
</dbReference>
<dbReference type="GO" id="GO:0003677">
    <property type="term" value="F:DNA binding"/>
    <property type="evidence" value="ECO:0007669"/>
    <property type="project" value="InterPro"/>
</dbReference>
<evidence type="ECO:0000259" key="1">
    <source>
        <dbReference type="SMART" id="SM00491"/>
    </source>
</evidence>
<dbReference type="Pfam" id="PF13307">
    <property type="entry name" value="Helicase_C_2"/>
    <property type="match status" value="1"/>
</dbReference>
<feature type="domain" description="ATP-dependent helicase C-terminal" evidence="1">
    <location>
        <begin position="392"/>
        <end position="506"/>
    </location>
</feature>
<dbReference type="KEGG" id="vg:26517788"/>
<protein>
    <submittedName>
        <fullName evidence="2">Putative ATP-dependent helicase</fullName>
    </submittedName>
</protein>
<name>A0A0F6TGM7_9CAUD</name>
<dbReference type="SUPFAM" id="SSF52540">
    <property type="entry name" value="P-loop containing nucleoside triphosphate hydrolases"/>
    <property type="match status" value="2"/>
</dbReference>
<dbReference type="PANTHER" id="PTHR11472:SF34">
    <property type="entry name" value="REGULATOR OF TELOMERE ELONGATION HELICASE 1"/>
    <property type="match status" value="1"/>
</dbReference>
<keyword evidence="2" id="KW-0067">ATP-binding</keyword>
<dbReference type="InterPro" id="IPR045028">
    <property type="entry name" value="DinG/Rad3-like"/>
</dbReference>
<dbReference type="InterPro" id="IPR006935">
    <property type="entry name" value="Helicase/UvrB_N"/>
</dbReference>